<dbReference type="InterPro" id="IPR011009">
    <property type="entry name" value="Kinase-like_dom_sf"/>
</dbReference>
<dbReference type="PROSITE" id="PS50011">
    <property type="entry name" value="PROTEIN_KINASE_DOM"/>
    <property type="match status" value="1"/>
</dbReference>
<organism evidence="11 12">
    <name type="scientific">Chlorella sorokiniana</name>
    <name type="common">Freshwater green alga</name>
    <dbReference type="NCBI Taxonomy" id="3076"/>
    <lineage>
        <taxon>Eukaryota</taxon>
        <taxon>Viridiplantae</taxon>
        <taxon>Chlorophyta</taxon>
        <taxon>core chlorophytes</taxon>
        <taxon>Trebouxiophyceae</taxon>
        <taxon>Chlorellales</taxon>
        <taxon>Chlorellaceae</taxon>
        <taxon>Chlorella clade</taxon>
        <taxon>Chlorella</taxon>
    </lineage>
</organism>
<dbReference type="OrthoDB" id="504170at2759"/>
<evidence type="ECO:0000256" key="5">
    <source>
        <dbReference type="ARBA" id="ARBA00022840"/>
    </source>
</evidence>
<dbReference type="PANTHER" id="PTHR24350">
    <property type="entry name" value="SERINE/THREONINE-PROTEIN KINASE IAL-RELATED"/>
    <property type="match status" value="1"/>
</dbReference>
<sequence>MSCCVCGADDFAEGWQLWDDHPAQRHWEVLKDLGSGALSQVVLARHRVTGELAALKVVFLESPAVADDPEHLAILQRESDLLGMLEHPNIVECKDVIRSPRQLVLVLEWLRGGQVIDRLHELGLQYSEQQAAQVFVQVAHAVAHLHEYGILHRDIKPENVMFAEPPAAAAAAPPVITAADLQGRAAGHKAAPGAAGGKGGKGAAIMPTVKLLDLGMACLYDPTKPQRGALGSPGFVAPEIVADGVHTPAMDVFSLGVLLFIMLVGRKPFNIRESVGRKPFNIRESENLRYALMSLQEAPGLKDPRWLDLSPDAKHLLMGMLAYDPARRLTIHQVLAHEWVVSRGGILPRPLGADVVLGARTVASIRRLRNLCGGVVTFNRAAAAATSGAASKRGGRTGQQAPADSAKDTYLRRLRQSQRLEQSSRGGSVMKRVASSLAGSAYAKAHDAGGSVHPADDTSRRRAGGATAGGSGWATEGSRSGRLMGALPWLRASKGSLQGGSLHGPPADPSASRRQRFAALLPGGLTRAGTAVFLNEVDPSSWSPGQSQRGSGSRSAAAGSRHGLRGRSLASLHAVSESGLQATGNAVATAGGAAGQAAMLPERRPSALQLLSSAAKVYLEGSSHGRRSQRGGKAAAALLAGTSSHGAGAMRQVADDSQRGLAQRQQAAAAAGLPAGAAAAAPHLLPLAALPDGSTSSCSSASSRGLAAAAAAGSSARGGSHHLTVPERELSEGRQRGTMIAALAAGVPHEHINAMLAMRTAGSGSLPSSVGSPSLLAPPGASSHDTAAGTPALSGTPPRPTSIAAALAAAAPGTPARTAATAPIAVPGAQGAGGSRSGAALDGLRPHRVVQRRSLENPMAPAAAAAAAASPAPGRTWAEMQATQLRTPRSGRNSREGTVGSTPSTRVVRIKPLE</sequence>
<dbReference type="STRING" id="3076.A0A2P6TKW2"/>
<feature type="region of interest" description="Disordered" evidence="9">
    <location>
        <begin position="712"/>
        <end position="734"/>
    </location>
</feature>
<dbReference type="PROSITE" id="PS00108">
    <property type="entry name" value="PROTEIN_KINASE_ST"/>
    <property type="match status" value="1"/>
</dbReference>
<evidence type="ECO:0000256" key="2">
    <source>
        <dbReference type="ARBA" id="ARBA00022679"/>
    </source>
</evidence>
<feature type="region of interest" description="Disordered" evidence="9">
    <location>
        <begin position="537"/>
        <end position="565"/>
    </location>
</feature>
<keyword evidence="12" id="KW-1185">Reference proteome</keyword>
<protein>
    <submittedName>
        <fullName evidence="11">CAMK CAMK1 kinase Srk1 isoform C</fullName>
    </submittedName>
</protein>
<dbReference type="Gene3D" id="1.10.510.10">
    <property type="entry name" value="Transferase(Phosphotransferase) domain 1"/>
    <property type="match status" value="1"/>
</dbReference>
<dbReference type="InterPro" id="IPR008271">
    <property type="entry name" value="Ser/Thr_kinase_AS"/>
</dbReference>
<feature type="compositionally biased region" description="Polar residues" evidence="9">
    <location>
        <begin position="881"/>
        <end position="891"/>
    </location>
</feature>
<dbReference type="SMART" id="SM00220">
    <property type="entry name" value="S_TKc"/>
    <property type="match status" value="1"/>
</dbReference>
<feature type="cross-link" description="Glycyl lysine isopeptide (Lys-Gly) (interchain with G-Cter in SUMO2)" evidence="8">
    <location>
        <position position="156"/>
    </location>
</feature>
<dbReference type="InterPro" id="IPR030616">
    <property type="entry name" value="Aur-like"/>
</dbReference>
<feature type="active site" description="Proton acceptor" evidence="6">
    <location>
        <position position="154"/>
    </location>
</feature>
<evidence type="ECO:0000313" key="11">
    <source>
        <dbReference type="EMBL" id="PRW44919.1"/>
    </source>
</evidence>
<dbReference type="Gene3D" id="3.30.200.20">
    <property type="entry name" value="Phosphorylase Kinase, domain 1"/>
    <property type="match status" value="1"/>
</dbReference>
<evidence type="ECO:0000256" key="4">
    <source>
        <dbReference type="ARBA" id="ARBA00022777"/>
    </source>
</evidence>
<evidence type="ECO:0000256" key="9">
    <source>
        <dbReference type="SAM" id="MobiDB-lite"/>
    </source>
</evidence>
<keyword evidence="1" id="KW-0723">Serine/threonine-protein kinase</keyword>
<evidence type="ECO:0000256" key="3">
    <source>
        <dbReference type="ARBA" id="ARBA00022741"/>
    </source>
</evidence>
<keyword evidence="4 11" id="KW-0418">Kinase</keyword>
<name>A0A2P6TKW2_CHLSO</name>
<keyword evidence="2" id="KW-0808">Transferase</keyword>
<dbReference type="InterPro" id="IPR000719">
    <property type="entry name" value="Prot_kinase_dom"/>
</dbReference>
<accession>A0A2P6TKW2</accession>
<dbReference type="SUPFAM" id="SSF56112">
    <property type="entry name" value="Protein kinase-like (PK-like)"/>
    <property type="match status" value="1"/>
</dbReference>
<feature type="binding site" evidence="7">
    <location>
        <position position="56"/>
    </location>
    <ligand>
        <name>ATP</name>
        <dbReference type="ChEBI" id="CHEBI:30616"/>
    </ligand>
</feature>
<feature type="region of interest" description="Disordered" evidence="9">
    <location>
        <begin position="445"/>
        <end position="479"/>
    </location>
</feature>
<feature type="region of interest" description="Disordered" evidence="9">
    <location>
        <begin position="386"/>
        <end position="411"/>
    </location>
</feature>
<feature type="compositionally biased region" description="Low complexity" evidence="9">
    <location>
        <begin position="539"/>
        <end position="565"/>
    </location>
</feature>
<proteinExistence type="predicted"/>
<dbReference type="GO" id="GO:0004674">
    <property type="term" value="F:protein serine/threonine kinase activity"/>
    <property type="evidence" value="ECO:0007669"/>
    <property type="project" value="UniProtKB-KW"/>
</dbReference>
<dbReference type="GO" id="GO:0005524">
    <property type="term" value="F:ATP binding"/>
    <property type="evidence" value="ECO:0007669"/>
    <property type="project" value="UniProtKB-KW"/>
</dbReference>
<feature type="region of interest" description="Disordered" evidence="9">
    <location>
        <begin position="762"/>
        <end position="800"/>
    </location>
</feature>
<reference evidence="11 12" key="1">
    <citation type="journal article" date="2018" name="Plant J.">
        <title>Genome sequences of Chlorella sorokiniana UTEX 1602 and Micractinium conductrix SAG 241.80: implications to maltose excretion by a green alga.</title>
        <authorList>
            <person name="Arriola M.B."/>
            <person name="Velmurugan N."/>
            <person name="Zhang Y."/>
            <person name="Plunkett M.H."/>
            <person name="Hondzo H."/>
            <person name="Barney B.M."/>
        </authorList>
    </citation>
    <scope>NUCLEOTIDE SEQUENCE [LARGE SCALE GENOMIC DNA]</scope>
    <source>
        <strain evidence="12">UTEX 1602</strain>
    </source>
</reference>
<evidence type="ECO:0000313" key="12">
    <source>
        <dbReference type="Proteomes" id="UP000239899"/>
    </source>
</evidence>
<feature type="binding site" evidence="7">
    <location>
        <position position="213"/>
    </location>
    <ligand>
        <name>ATP</name>
        <dbReference type="ChEBI" id="CHEBI:30616"/>
    </ligand>
</feature>
<feature type="compositionally biased region" description="Basic and acidic residues" evidence="9">
    <location>
        <begin position="724"/>
        <end position="734"/>
    </location>
</feature>
<dbReference type="Proteomes" id="UP000239899">
    <property type="component" value="Unassembled WGS sequence"/>
</dbReference>
<gene>
    <name evidence="11" type="ORF">C2E21_6466</name>
</gene>
<feature type="domain" description="Protein kinase" evidence="10">
    <location>
        <begin position="27"/>
        <end position="340"/>
    </location>
</feature>
<feature type="compositionally biased region" description="Low complexity" evidence="9">
    <location>
        <begin position="762"/>
        <end position="783"/>
    </location>
</feature>
<feature type="binding site" evidence="7">
    <location>
        <begin position="158"/>
        <end position="159"/>
    </location>
    <ligand>
        <name>ATP</name>
        <dbReference type="ChEBI" id="CHEBI:30616"/>
    </ligand>
</feature>
<dbReference type="Pfam" id="PF00069">
    <property type="entry name" value="Pkinase"/>
    <property type="match status" value="1"/>
</dbReference>
<evidence type="ECO:0000256" key="7">
    <source>
        <dbReference type="PIRSR" id="PIRSR630616-2"/>
    </source>
</evidence>
<feature type="region of interest" description="Disordered" evidence="9">
    <location>
        <begin position="865"/>
        <end position="914"/>
    </location>
</feature>
<keyword evidence="5 7" id="KW-0067">ATP-binding</keyword>
<evidence type="ECO:0000256" key="6">
    <source>
        <dbReference type="PIRSR" id="PIRSR630616-1"/>
    </source>
</evidence>
<comment type="caution">
    <text evidence="11">The sequence shown here is derived from an EMBL/GenBank/DDBJ whole genome shotgun (WGS) entry which is preliminary data.</text>
</comment>
<evidence type="ECO:0000256" key="1">
    <source>
        <dbReference type="ARBA" id="ARBA00022527"/>
    </source>
</evidence>
<dbReference type="EMBL" id="LHPG02000012">
    <property type="protein sequence ID" value="PRW44919.1"/>
    <property type="molecule type" value="Genomic_DNA"/>
</dbReference>
<keyword evidence="3 7" id="KW-0547">Nucleotide-binding</keyword>
<evidence type="ECO:0000256" key="8">
    <source>
        <dbReference type="PIRSR" id="PIRSR630616-3"/>
    </source>
</evidence>
<dbReference type="AlphaFoldDB" id="A0A2P6TKW2"/>
<evidence type="ECO:0000259" key="10">
    <source>
        <dbReference type="PROSITE" id="PS50011"/>
    </source>
</evidence>